<evidence type="ECO:0000313" key="3">
    <source>
        <dbReference type="Proteomes" id="UP000219338"/>
    </source>
</evidence>
<gene>
    <name evidence="2" type="ORF">ARMOST_02441</name>
</gene>
<feature type="region of interest" description="Disordered" evidence="1">
    <location>
        <begin position="53"/>
        <end position="74"/>
    </location>
</feature>
<dbReference type="AlphaFoldDB" id="A0A284QRP1"/>
<accession>A0A284QRP1</accession>
<protein>
    <submittedName>
        <fullName evidence="2">Uncharacterized protein</fullName>
    </submittedName>
</protein>
<evidence type="ECO:0000313" key="2">
    <source>
        <dbReference type="EMBL" id="SJK99154.1"/>
    </source>
</evidence>
<keyword evidence="3" id="KW-1185">Reference proteome</keyword>
<sequence length="257" mass="29341">MRHRLSITYITLEMKVEPLSATLARKISFRYDSFVLRAFAAANYFLAPKTGPWNQRSPSDKGRSDPEETLSVFSTNKGQGVDVDDFPAVILPAADLIQCKSAIESSGVISLPAPRRPRSEMKRRWQPSSRLDLMVQALWNPCWTDDFKLHCRPYVRPDAHYRSIICSTRGEKRAIVLEDEARQDWDPNQYPSGPATSMPNPFVIAVMNERLRCSARISDACGEEDQGWLFLYKTDRCAGARAERIRWHVDEETETKS</sequence>
<dbReference type="EMBL" id="FUEG01000001">
    <property type="protein sequence ID" value="SJK99154.1"/>
    <property type="molecule type" value="Genomic_DNA"/>
</dbReference>
<name>A0A284QRP1_ARMOS</name>
<proteinExistence type="predicted"/>
<evidence type="ECO:0000256" key="1">
    <source>
        <dbReference type="SAM" id="MobiDB-lite"/>
    </source>
</evidence>
<dbReference type="Proteomes" id="UP000219338">
    <property type="component" value="Unassembled WGS sequence"/>
</dbReference>
<reference evidence="3" key="1">
    <citation type="journal article" date="2017" name="Nat. Ecol. Evol.">
        <title>Genome expansion and lineage-specific genetic innovations in the forest pathogenic fungi Armillaria.</title>
        <authorList>
            <person name="Sipos G."/>
            <person name="Prasanna A.N."/>
            <person name="Walter M.C."/>
            <person name="O'Connor E."/>
            <person name="Balint B."/>
            <person name="Krizsan K."/>
            <person name="Kiss B."/>
            <person name="Hess J."/>
            <person name="Varga T."/>
            <person name="Slot J."/>
            <person name="Riley R."/>
            <person name="Boka B."/>
            <person name="Rigling D."/>
            <person name="Barry K."/>
            <person name="Lee J."/>
            <person name="Mihaltcheva S."/>
            <person name="LaButti K."/>
            <person name="Lipzen A."/>
            <person name="Waldron R."/>
            <person name="Moloney N.M."/>
            <person name="Sperisen C."/>
            <person name="Kredics L."/>
            <person name="Vagvoelgyi C."/>
            <person name="Patrignani A."/>
            <person name="Fitzpatrick D."/>
            <person name="Nagy I."/>
            <person name="Doyle S."/>
            <person name="Anderson J.B."/>
            <person name="Grigoriev I.V."/>
            <person name="Gueldener U."/>
            <person name="Muensterkoetter M."/>
            <person name="Nagy L.G."/>
        </authorList>
    </citation>
    <scope>NUCLEOTIDE SEQUENCE [LARGE SCALE GENOMIC DNA]</scope>
    <source>
        <strain evidence="3">C18/9</strain>
    </source>
</reference>
<organism evidence="2 3">
    <name type="scientific">Armillaria ostoyae</name>
    <name type="common">Armillaria root rot fungus</name>
    <dbReference type="NCBI Taxonomy" id="47428"/>
    <lineage>
        <taxon>Eukaryota</taxon>
        <taxon>Fungi</taxon>
        <taxon>Dikarya</taxon>
        <taxon>Basidiomycota</taxon>
        <taxon>Agaricomycotina</taxon>
        <taxon>Agaricomycetes</taxon>
        <taxon>Agaricomycetidae</taxon>
        <taxon>Agaricales</taxon>
        <taxon>Marasmiineae</taxon>
        <taxon>Physalacriaceae</taxon>
        <taxon>Armillaria</taxon>
    </lineage>
</organism>